<accession>A0A1T4XCV6</accession>
<evidence type="ECO:0000313" key="4">
    <source>
        <dbReference type="Proteomes" id="UP000190460"/>
    </source>
</evidence>
<dbReference type="SMART" id="SM00228">
    <property type="entry name" value="PDZ"/>
    <property type="match status" value="1"/>
</dbReference>
<evidence type="ECO:0000313" key="3">
    <source>
        <dbReference type="EMBL" id="SKA86965.1"/>
    </source>
</evidence>
<dbReference type="InterPro" id="IPR036034">
    <property type="entry name" value="PDZ_sf"/>
</dbReference>
<dbReference type="AlphaFoldDB" id="A0A1T4XCV6"/>
<dbReference type="RefSeq" id="WP_078923218.1">
    <property type="nucleotide sequence ID" value="NZ_FUYB01000015.1"/>
</dbReference>
<dbReference type="CDD" id="cd06779">
    <property type="entry name" value="cpPDZ_Deg_HtrA-like"/>
    <property type="match status" value="1"/>
</dbReference>
<dbReference type="OrthoDB" id="9795827at2"/>
<sequence length="395" mass="44609">MTLRYRMTSFLALICLFTSLTLSLISTHAFATTVEHRSLGEVNSFLDGWKPVAIDGNQQISFPELMQRLQTRRVVFVGETHDRYDHHINQLLILRSLHRQNPKLGIGVEWFQQSFQPVLNHYLAGKISEDQLLKQTDYYNRWRYDFRMLRPILEYAKAHQLPVIALNAPAELTSKVGMYGLESLSKAERAQLPAQITPAEGSYLTKLRQVFADHQGHGQFENFAMVQRIWDETMAANIVRFLQTHDHTRMVVFAGSGHVSSKAAIPNDVSRRLPKVTKATIHSVDVRERLNDDVDYQLLTQFLSLPPTGKLGVWLVPAPQGVAIGKLVPNSAADKAGLHEGDKITSINGQLVSSVADLYNDLAKYKPGENIKLGIKSPDFKGQPPREVFYTLKLQ</sequence>
<dbReference type="PROSITE" id="PS50106">
    <property type="entry name" value="PDZ"/>
    <property type="match status" value="1"/>
</dbReference>
<proteinExistence type="predicted"/>
<evidence type="ECO:0000256" key="1">
    <source>
        <dbReference type="SAM" id="SignalP"/>
    </source>
</evidence>
<dbReference type="InterPro" id="IPR007314">
    <property type="entry name" value="Cofac_haem-bd_dom"/>
</dbReference>
<feature type="chain" id="PRO_5013273140" evidence="1">
    <location>
        <begin position="32"/>
        <end position="395"/>
    </location>
</feature>
<dbReference type="Proteomes" id="UP000190460">
    <property type="component" value="Unassembled WGS sequence"/>
</dbReference>
<organism evidence="3 4">
    <name type="scientific">Thiothrix eikelboomii</name>
    <dbReference type="NCBI Taxonomy" id="92487"/>
    <lineage>
        <taxon>Bacteria</taxon>
        <taxon>Pseudomonadati</taxon>
        <taxon>Pseudomonadota</taxon>
        <taxon>Gammaproteobacteria</taxon>
        <taxon>Thiotrichales</taxon>
        <taxon>Thiotrichaceae</taxon>
        <taxon>Thiothrix</taxon>
    </lineage>
</organism>
<name>A0A1T4XCV6_9GAMM</name>
<dbReference type="STRING" id="92487.SAMN02745130_02767"/>
<dbReference type="InterPro" id="IPR001478">
    <property type="entry name" value="PDZ"/>
</dbReference>
<dbReference type="EMBL" id="FUYB01000015">
    <property type="protein sequence ID" value="SKA86965.1"/>
    <property type="molecule type" value="Genomic_DNA"/>
</dbReference>
<gene>
    <name evidence="3" type="ORF">SAMN02745130_02767</name>
</gene>
<keyword evidence="1" id="KW-0732">Signal</keyword>
<feature type="signal peptide" evidence="1">
    <location>
        <begin position="1"/>
        <end position="31"/>
    </location>
</feature>
<evidence type="ECO:0000259" key="2">
    <source>
        <dbReference type="PROSITE" id="PS50106"/>
    </source>
</evidence>
<keyword evidence="4" id="KW-1185">Reference proteome</keyword>
<protein>
    <submittedName>
        <fullName evidence="3">Uncharacterized iron-regulated protein</fullName>
    </submittedName>
</protein>
<dbReference type="Pfam" id="PF00595">
    <property type="entry name" value="PDZ"/>
    <property type="match status" value="1"/>
</dbReference>
<dbReference type="SUPFAM" id="SSF159501">
    <property type="entry name" value="EreA/ChaN-like"/>
    <property type="match status" value="1"/>
</dbReference>
<dbReference type="CDD" id="cd14727">
    <property type="entry name" value="ChanN-like"/>
    <property type="match status" value="1"/>
</dbReference>
<dbReference type="Gene3D" id="3.40.50.11550">
    <property type="match status" value="1"/>
</dbReference>
<dbReference type="SUPFAM" id="SSF50156">
    <property type="entry name" value="PDZ domain-like"/>
    <property type="match status" value="1"/>
</dbReference>
<dbReference type="Pfam" id="PF04187">
    <property type="entry name" value="Cofac_haem_bdg"/>
    <property type="match status" value="1"/>
</dbReference>
<reference evidence="3 4" key="1">
    <citation type="submission" date="2017-02" db="EMBL/GenBank/DDBJ databases">
        <authorList>
            <person name="Peterson S.W."/>
        </authorList>
    </citation>
    <scope>NUCLEOTIDE SEQUENCE [LARGE SCALE GENOMIC DNA]</scope>
    <source>
        <strain evidence="3 4">ATCC 49788</strain>
    </source>
</reference>
<dbReference type="Gene3D" id="2.30.42.10">
    <property type="match status" value="1"/>
</dbReference>
<feature type="domain" description="PDZ" evidence="2">
    <location>
        <begin position="309"/>
        <end position="355"/>
    </location>
</feature>